<dbReference type="InterPro" id="IPR049492">
    <property type="entry name" value="BD-FAE-like_dom"/>
</dbReference>
<dbReference type="Gene3D" id="3.40.50.1820">
    <property type="entry name" value="alpha/beta hydrolase"/>
    <property type="match status" value="1"/>
</dbReference>
<sequence>MGDLYMKIMQEALVNNRNSISDRLEDVPYEQGGKKPMMAEMEFLFRSESGLLGTDEGRKEGVHRAPRRILECDRKLFTTMVEPLVEEGITVAVVGYDLATKRPLREVVDQVKRAVKFIVDYFPYVEITIGGHSAGGHLASLALSELPEIDRISTLVSICGVYELDDIVHTYIGRLIHLTSEMARNCSLDAAKLVQKFGDKPIVFLKSEFDAPRLKQQNLDLEGVLRSLGAKDLRSVVGICQFQP</sequence>
<protein>
    <recommendedName>
        <fullName evidence="2">BD-FAE-like domain-containing protein</fullName>
    </recommendedName>
</protein>
<evidence type="ECO:0000256" key="1">
    <source>
        <dbReference type="ARBA" id="ARBA00022801"/>
    </source>
</evidence>
<dbReference type="InterPro" id="IPR050300">
    <property type="entry name" value="GDXG_lipolytic_enzyme"/>
</dbReference>
<dbReference type="Proteomes" id="UP000298663">
    <property type="component" value="Unassembled WGS sequence"/>
</dbReference>
<evidence type="ECO:0000259" key="2">
    <source>
        <dbReference type="Pfam" id="PF20434"/>
    </source>
</evidence>
<reference evidence="3 4" key="1">
    <citation type="journal article" date="2015" name="Genome Biol.">
        <title>Comparative genomics of Steinernema reveals deeply conserved gene regulatory networks.</title>
        <authorList>
            <person name="Dillman A.R."/>
            <person name="Macchietto M."/>
            <person name="Porter C.F."/>
            <person name="Rogers A."/>
            <person name="Williams B."/>
            <person name="Antoshechkin I."/>
            <person name="Lee M.M."/>
            <person name="Goodwin Z."/>
            <person name="Lu X."/>
            <person name="Lewis E.E."/>
            <person name="Goodrich-Blair H."/>
            <person name="Stock S.P."/>
            <person name="Adams B.J."/>
            <person name="Sternberg P.W."/>
            <person name="Mortazavi A."/>
        </authorList>
    </citation>
    <scope>NUCLEOTIDE SEQUENCE [LARGE SCALE GENOMIC DNA]</scope>
    <source>
        <strain evidence="3 4">ALL</strain>
    </source>
</reference>
<proteinExistence type="predicted"/>
<dbReference type="EMBL" id="AZBU02000003">
    <property type="protein sequence ID" value="TKR88787.1"/>
    <property type="molecule type" value="Genomic_DNA"/>
</dbReference>
<name>A0A4U5NYP6_STECR</name>
<feature type="domain" description="BD-FAE-like" evidence="2">
    <location>
        <begin position="76"/>
        <end position="142"/>
    </location>
</feature>
<keyword evidence="4" id="KW-1185">Reference proteome</keyword>
<dbReference type="Pfam" id="PF20434">
    <property type="entry name" value="BD-FAE"/>
    <property type="match status" value="1"/>
</dbReference>
<evidence type="ECO:0000313" key="3">
    <source>
        <dbReference type="EMBL" id="TKR88787.1"/>
    </source>
</evidence>
<dbReference type="GO" id="GO:0004061">
    <property type="term" value="F:arylformamidase activity"/>
    <property type="evidence" value="ECO:0007669"/>
    <property type="project" value="TreeGrafter"/>
</dbReference>
<accession>A0A4U5NYP6</accession>
<dbReference type="OrthoDB" id="433474at2759"/>
<organism evidence="3 4">
    <name type="scientific">Steinernema carpocapsae</name>
    <name type="common">Entomopathogenic nematode</name>
    <dbReference type="NCBI Taxonomy" id="34508"/>
    <lineage>
        <taxon>Eukaryota</taxon>
        <taxon>Metazoa</taxon>
        <taxon>Ecdysozoa</taxon>
        <taxon>Nematoda</taxon>
        <taxon>Chromadorea</taxon>
        <taxon>Rhabditida</taxon>
        <taxon>Tylenchina</taxon>
        <taxon>Panagrolaimomorpha</taxon>
        <taxon>Strongyloidoidea</taxon>
        <taxon>Steinernematidae</taxon>
        <taxon>Steinernema</taxon>
    </lineage>
</organism>
<dbReference type="InterPro" id="IPR029058">
    <property type="entry name" value="AB_hydrolase_fold"/>
</dbReference>
<dbReference type="PANTHER" id="PTHR48081:SF33">
    <property type="entry name" value="KYNURENINE FORMAMIDASE"/>
    <property type="match status" value="1"/>
</dbReference>
<comment type="caution">
    <text evidence="3">The sequence shown here is derived from an EMBL/GenBank/DDBJ whole genome shotgun (WGS) entry which is preliminary data.</text>
</comment>
<keyword evidence="1" id="KW-0378">Hydrolase</keyword>
<reference evidence="3 4" key="2">
    <citation type="journal article" date="2019" name="G3 (Bethesda)">
        <title>Hybrid Assembly of the Genome of the Entomopathogenic Nematode Steinernema carpocapsae Identifies the X-Chromosome.</title>
        <authorList>
            <person name="Serra L."/>
            <person name="Macchietto M."/>
            <person name="Macias-Munoz A."/>
            <person name="McGill C.J."/>
            <person name="Rodriguez I.M."/>
            <person name="Rodriguez B."/>
            <person name="Murad R."/>
            <person name="Mortazavi A."/>
        </authorList>
    </citation>
    <scope>NUCLEOTIDE SEQUENCE [LARGE SCALE GENOMIC DNA]</scope>
    <source>
        <strain evidence="3 4">ALL</strain>
    </source>
</reference>
<dbReference type="STRING" id="34508.A0A4U5NYP6"/>
<dbReference type="PANTHER" id="PTHR48081">
    <property type="entry name" value="AB HYDROLASE SUPERFAMILY PROTEIN C4A8.06C"/>
    <property type="match status" value="1"/>
</dbReference>
<dbReference type="SUPFAM" id="SSF53474">
    <property type="entry name" value="alpha/beta-Hydrolases"/>
    <property type="match status" value="1"/>
</dbReference>
<dbReference type="AlphaFoldDB" id="A0A4U5NYP6"/>
<gene>
    <name evidence="3" type="ORF">L596_012975</name>
</gene>
<evidence type="ECO:0000313" key="4">
    <source>
        <dbReference type="Proteomes" id="UP000298663"/>
    </source>
</evidence>